<dbReference type="EMBL" id="CM002922">
    <property type="protein sequence ID" value="KGN63594.1"/>
    <property type="molecule type" value="Genomic_DNA"/>
</dbReference>
<gene>
    <name evidence="1" type="ORF">Csa_1G005550</name>
</gene>
<dbReference type="AlphaFoldDB" id="A0A0A0LRH7"/>
<reference evidence="1 2" key="1">
    <citation type="journal article" date="2009" name="Nat. Genet.">
        <title>The genome of the cucumber, Cucumis sativus L.</title>
        <authorList>
            <person name="Huang S."/>
            <person name="Li R."/>
            <person name="Zhang Z."/>
            <person name="Li L."/>
            <person name="Gu X."/>
            <person name="Fan W."/>
            <person name="Lucas W.J."/>
            <person name="Wang X."/>
            <person name="Xie B."/>
            <person name="Ni P."/>
            <person name="Ren Y."/>
            <person name="Zhu H."/>
            <person name="Li J."/>
            <person name="Lin K."/>
            <person name="Jin W."/>
            <person name="Fei Z."/>
            <person name="Li G."/>
            <person name="Staub J."/>
            <person name="Kilian A."/>
            <person name="van der Vossen E.A."/>
            <person name="Wu Y."/>
            <person name="Guo J."/>
            <person name="He J."/>
            <person name="Jia Z."/>
            <person name="Ren Y."/>
            <person name="Tian G."/>
            <person name="Lu Y."/>
            <person name="Ruan J."/>
            <person name="Qian W."/>
            <person name="Wang M."/>
            <person name="Huang Q."/>
            <person name="Li B."/>
            <person name="Xuan Z."/>
            <person name="Cao J."/>
            <person name="Asan"/>
            <person name="Wu Z."/>
            <person name="Zhang J."/>
            <person name="Cai Q."/>
            <person name="Bai Y."/>
            <person name="Zhao B."/>
            <person name="Han Y."/>
            <person name="Li Y."/>
            <person name="Li X."/>
            <person name="Wang S."/>
            <person name="Shi Q."/>
            <person name="Liu S."/>
            <person name="Cho W.K."/>
            <person name="Kim J.Y."/>
            <person name="Xu Y."/>
            <person name="Heller-Uszynska K."/>
            <person name="Miao H."/>
            <person name="Cheng Z."/>
            <person name="Zhang S."/>
            <person name="Wu J."/>
            <person name="Yang Y."/>
            <person name="Kang H."/>
            <person name="Li M."/>
            <person name="Liang H."/>
            <person name="Ren X."/>
            <person name="Shi Z."/>
            <person name="Wen M."/>
            <person name="Jian M."/>
            <person name="Yang H."/>
            <person name="Zhang G."/>
            <person name="Yang Z."/>
            <person name="Chen R."/>
            <person name="Liu S."/>
            <person name="Li J."/>
            <person name="Ma L."/>
            <person name="Liu H."/>
            <person name="Zhou Y."/>
            <person name="Zhao J."/>
            <person name="Fang X."/>
            <person name="Li G."/>
            <person name="Fang L."/>
            <person name="Li Y."/>
            <person name="Liu D."/>
            <person name="Zheng H."/>
            <person name="Zhang Y."/>
            <person name="Qin N."/>
            <person name="Li Z."/>
            <person name="Yang G."/>
            <person name="Yang S."/>
            <person name="Bolund L."/>
            <person name="Kristiansen K."/>
            <person name="Zheng H."/>
            <person name="Li S."/>
            <person name="Zhang X."/>
            <person name="Yang H."/>
            <person name="Wang J."/>
            <person name="Sun R."/>
            <person name="Zhang B."/>
            <person name="Jiang S."/>
            <person name="Wang J."/>
            <person name="Du Y."/>
            <person name="Li S."/>
        </authorList>
    </citation>
    <scope>NUCLEOTIDE SEQUENCE [LARGE SCALE GENOMIC DNA]</scope>
    <source>
        <strain evidence="2">cv. 9930</strain>
    </source>
</reference>
<dbReference type="Gramene" id="KGN63594">
    <property type="protein sequence ID" value="KGN63594"/>
    <property type="gene ID" value="Csa_1G005550"/>
</dbReference>
<dbReference type="Proteomes" id="UP000029981">
    <property type="component" value="Chromosome 1"/>
</dbReference>
<organism evidence="1 2">
    <name type="scientific">Cucumis sativus</name>
    <name type="common">Cucumber</name>
    <dbReference type="NCBI Taxonomy" id="3659"/>
    <lineage>
        <taxon>Eukaryota</taxon>
        <taxon>Viridiplantae</taxon>
        <taxon>Streptophyta</taxon>
        <taxon>Embryophyta</taxon>
        <taxon>Tracheophyta</taxon>
        <taxon>Spermatophyta</taxon>
        <taxon>Magnoliopsida</taxon>
        <taxon>eudicotyledons</taxon>
        <taxon>Gunneridae</taxon>
        <taxon>Pentapetalae</taxon>
        <taxon>rosids</taxon>
        <taxon>fabids</taxon>
        <taxon>Cucurbitales</taxon>
        <taxon>Cucurbitaceae</taxon>
        <taxon>Benincaseae</taxon>
        <taxon>Cucumis</taxon>
    </lineage>
</organism>
<protein>
    <submittedName>
        <fullName evidence="1">Uncharacterized protein</fullName>
    </submittedName>
</protein>
<evidence type="ECO:0000313" key="2">
    <source>
        <dbReference type="Proteomes" id="UP000029981"/>
    </source>
</evidence>
<keyword evidence="2" id="KW-1185">Reference proteome</keyword>
<reference evidence="1 2" key="3">
    <citation type="journal article" date="2010" name="BMC Genomics">
        <title>Transcriptome sequencing and comparative analysis of cucumber flowers with different sex types.</title>
        <authorList>
            <person name="Guo S."/>
            <person name="Zheng Y."/>
            <person name="Joung J.G."/>
            <person name="Liu S."/>
            <person name="Zhang Z."/>
            <person name="Crasta O.R."/>
            <person name="Sobral B.W."/>
            <person name="Xu Y."/>
            <person name="Huang S."/>
            <person name="Fei Z."/>
        </authorList>
    </citation>
    <scope>NUCLEOTIDE SEQUENCE [LARGE SCALE GENOMIC DNA]</scope>
    <source>
        <strain evidence="2">cv. 9930</strain>
    </source>
</reference>
<reference evidence="1 2" key="4">
    <citation type="journal article" date="2011" name="BMC Genomics">
        <title>RNA-Seq improves annotation of protein-coding genes in the cucumber genome.</title>
        <authorList>
            <person name="Li Z."/>
            <person name="Zhang Z."/>
            <person name="Yan P."/>
            <person name="Huang S."/>
            <person name="Fei Z."/>
            <person name="Lin K."/>
        </authorList>
    </citation>
    <scope>NUCLEOTIDE SEQUENCE [LARGE SCALE GENOMIC DNA]</scope>
    <source>
        <strain evidence="2">cv. 9930</strain>
    </source>
</reference>
<evidence type="ECO:0000313" key="1">
    <source>
        <dbReference type="EMBL" id="KGN63594.1"/>
    </source>
</evidence>
<name>A0A0A0LRH7_CUCSA</name>
<proteinExistence type="predicted"/>
<reference evidence="1 2" key="2">
    <citation type="journal article" date="2009" name="PLoS ONE">
        <title>An integrated genetic and cytogenetic map of the cucumber genome.</title>
        <authorList>
            <person name="Ren Y."/>
            <person name="Zhang Z."/>
            <person name="Liu J."/>
            <person name="Staub J.E."/>
            <person name="Han Y."/>
            <person name="Cheng Z."/>
            <person name="Li X."/>
            <person name="Lu J."/>
            <person name="Miao H."/>
            <person name="Kang H."/>
            <person name="Xie B."/>
            <person name="Gu X."/>
            <person name="Wang X."/>
            <person name="Du Y."/>
            <person name="Jin W."/>
            <person name="Huang S."/>
        </authorList>
    </citation>
    <scope>NUCLEOTIDE SEQUENCE [LARGE SCALE GENOMIC DNA]</scope>
    <source>
        <strain evidence="2">cv. 9930</strain>
    </source>
</reference>
<accession>A0A0A0LRH7</accession>
<sequence>MYFTFQTRLPPYSFLLSVMPLLLKDYQIRFKIIAPFPDDSKQRRSAFCSDLI</sequence>